<dbReference type="GO" id="GO:0006952">
    <property type="term" value="P:defense response"/>
    <property type="evidence" value="ECO:0007669"/>
    <property type="project" value="InterPro"/>
</dbReference>
<protein>
    <recommendedName>
        <fullName evidence="1">Nematode resistance protein-like HSPRO1 N-terminal domain-containing protein</fullName>
    </recommendedName>
</protein>
<dbReference type="PANTHER" id="PTHR34795">
    <property type="entry name" value="NEMATODE RESISTANCE PROTEIN-LIKE HSPRO1"/>
    <property type="match status" value="1"/>
</dbReference>
<evidence type="ECO:0000313" key="3">
    <source>
        <dbReference type="Proteomes" id="UP000775213"/>
    </source>
</evidence>
<dbReference type="AlphaFoldDB" id="A0AAV7HCF2"/>
<dbReference type="EMBL" id="JAGFBR010000006">
    <property type="protein sequence ID" value="KAH0465744.1"/>
    <property type="molecule type" value="Genomic_DNA"/>
</dbReference>
<proteinExistence type="predicted"/>
<gene>
    <name evidence="2" type="ORF">IEQ34_005847</name>
</gene>
<comment type="caution">
    <text evidence="2">The sequence shown here is derived from an EMBL/GenBank/DDBJ whole genome shotgun (WGS) entry which is preliminary data.</text>
</comment>
<organism evidence="2 3">
    <name type="scientific">Dendrobium chrysotoxum</name>
    <name type="common">Orchid</name>
    <dbReference type="NCBI Taxonomy" id="161865"/>
    <lineage>
        <taxon>Eukaryota</taxon>
        <taxon>Viridiplantae</taxon>
        <taxon>Streptophyta</taxon>
        <taxon>Embryophyta</taxon>
        <taxon>Tracheophyta</taxon>
        <taxon>Spermatophyta</taxon>
        <taxon>Magnoliopsida</taxon>
        <taxon>Liliopsida</taxon>
        <taxon>Asparagales</taxon>
        <taxon>Orchidaceae</taxon>
        <taxon>Epidendroideae</taxon>
        <taxon>Malaxideae</taxon>
        <taxon>Dendrobiinae</taxon>
        <taxon>Dendrobium</taxon>
    </lineage>
</organism>
<dbReference type="Proteomes" id="UP000775213">
    <property type="component" value="Unassembled WGS sequence"/>
</dbReference>
<dbReference type="InterPro" id="IPR038759">
    <property type="entry name" value="HSPRO1/HSPRO2"/>
</dbReference>
<reference evidence="2 3" key="1">
    <citation type="journal article" date="2021" name="Hortic Res">
        <title>Chromosome-scale assembly of the Dendrobium chrysotoxum genome enhances the understanding of orchid evolution.</title>
        <authorList>
            <person name="Zhang Y."/>
            <person name="Zhang G.Q."/>
            <person name="Zhang D."/>
            <person name="Liu X.D."/>
            <person name="Xu X.Y."/>
            <person name="Sun W.H."/>
            <person name="Yu X."/>
            <person name="Zhu X."/>
            <person name="Wang Z.W."/>
            <person name="Zhao X."/>
            <person name="Zhong W.Y."/>
            <person name="Chen H."/>
            <person name="Yin W.L."/>
            <person name="Huang T."/>
            <person name="Niu S.C."/>
            <person name="Liu Z.J."/>
        </authorList>
    </citation>
    <scope>NUCLEOTIDE SEQUENCE [LARGE SCALE GENOMIC DNA]</scope>
    <source>
        <strain evidence="2">Lindl</strain>
    </source>
</reference>
<feature type="domain" description="Nematode resistance protein-like HSPRO1 N-terminal" evidence="1">
    <location>
        <begin position="19"/>
        <end position="131"/>
    </location>
</feature>
<sequence length="141" mass="15244">MATTSKVSSISLGANHSSAAGSSPLPRDASLTAAYERYLRLSDLARLWNSRDFPEWRSESVLKPAIQALEITFRLISVELSDPQPYANHREWSRQLESLAALEIEIIGNFCEKDVGGGAPVVDLRSSAGDLRSSAGVLGTL</sequence>
<evidence type="ECO:0000259" key="1">
    <source>
        <dbReference type="Pfam" id="PF07231"/>
    </source>
</evidence>
<evidence type="ECO:0000313" key="2">
    <source>
        <dbReference type="EMBL" id="KAH0465744.1"/>
    </source>
</evidence>
<accession>A0AAV7HCF2</accession>
<dbReference type="InterPro" id="IPR009869">
    <property type="entry name" value="HSPRO1_N"/>
</dbReference>
<name>A0AAV7HCF2_DENCH</name>
<dbReference type="Pfam" id="PF07231">
    <property type="entry name" value="Hs1pro-1_N"/>
    <property type="match status" value="1"/>
</dbReference>
<keyword evidence="3" id="KW-1185">Reference proteome</keyword>
<dbReference type="PANTHER" id="PTHR34795:SF1">
    <property type="entry name" value="NEMATODE RESISTANCE PROTEIN-LIKE HSPRO1"/>
    <property type="match status" value="1"/>
</dbReference>